<sequence length="94" mass="10166">MSHHDPAAESMGPTDDARRHEPDRGAGLADQEAEPTVALQRVLRSVGDELSGRPEDEVLAELHRRLPEGSRPPEANLRAAATAISEGRHEDGSR</sequence>
<protein>
    <submittedName>
        <fullName evidence="2">Uncharacterized protein</fullName>
    </submittedName>
</protein>
<evidence type="ECO:0000313" key="2">
    <source>
        <dbReference type="EMBL" id="MBM7508110.1"/>
    </source>
</evidence>
<gene>
    <name evidence="2" type="ORF">JOE61_001924</name>
</gene>
<name>A0ABS2MAB5_9ACTN</name>
<proteinExistence type="predicted"/>
<evidence type="ECO:0000256" key="1">
    <source>
        <dbReference type="SAM" id="MobiDB-lite"/>
    </source>
</evidence>
<organism evidence="2 3">
    <name type="scientific">Nocardioides salarius</name>
    <dbReference type="NCBI Taxonomy" id="374513"/>
    <lineage>
        <taxon>Bacteria</taxon>
        <taxon>Bacillati</taxon>
        <taxon>Actinomycetota</taxon>
        <taxon>Actinomycetes</taxon>
        <taxon>Propionibacteriales</taxon>
        <taxon>Nocardioidaceae</taxon>
        <taxon>Nocardioides</taxon>
    </lineage>
</organism>
<feature type="compositionally biased region" description="Basic and acidic residues" evidence="1">
    <location>
        <begin position="15"/>
        <end position="24"/>
    </location>
</feature>
<dbReference type="RefSeq" id="WP_193670882.1">
    <property type="nucleotide sequence ID" value="NZ_JACDTV010000020.1"/>
</dbReference>
<accession>A0ABS2MAB5</accession>
<dbReference type="EMBL" id="JAFBBZ010000001">
    <property type="protein sequence ID" value="MBM7508110.1"/>
    <property type="molecule type" value="Genomic_DNA"/>
</dbReference>
<evidence type="ECO:0000313" key="3">
    <source>
        <dbReference type="Proteomes" id="UP000732378"/>
    </source>
</evidence>
<comment type="caution">
    <text evidence="2">The sequence shown here is derived from an EMBL/GenBank/DDBJ whole genome shotgun (WGS) entry which is preliminary data.</text>
</comment>
<dbReference type="Proteomes" id="UP000732378">
    <property type="component" value="Unassembled WGS sequence"/>
</dbReference>
<keyword evidence="3" id="KW-1185">Reference proteome</keyword>
<feature type="region of interest" description="Disordered" evidence="1">
    <location>
        <begin position="1"/>
        <end position="94"/>
    </location>
</feature>
<reference evidence="2 3" key="1">
    <citation type="submission" date="2021-01" db="EMBL/GenBank/DDBJ databases">
        <title>Sequencing the genomes of 1000 actinobacteria strains.</title>
        <authorList>
            <person name="Klenk H.-P."/>
        </authorList>
    </citation>
    <scope>NUCLEOTIDE SEQUENCE [LARGE SCALE GENOMIC DNA]</scope>
    <source>
        <strain evidence="2 3">DSM 18239</strain>
    </source>
</reference>
<feature type="compositionally biased region" description="Basic and acidic residues" evidence="1">
    <location>
        <begin position="46"/>
        <end position="68"/>
    </location>
</feature>